<accession>A0A3G5AJS6</accession>
<dbReference type="EMBL" id="MK072516">
    <property type="protein sequence ID" value="AYV86831.1"/>
    <property type="molecule type" value="Genomic_DNA"/>
</dbReference>
<evidence type="ECO:0000313" key="1">
    <source>
        <dbReference type="EMBL" id="AYV86831.1"/>
    </source>
</evidence>
<name>A0A3G5AJS6_9VIRU</name>
<sequence length="191" mass="22347">MDFFSRCITLWTSLWLFTQNIVYKLTRSFGRNDYLYLVHMDYMWYLQMKLYNQEEVGELNRYTCRHTCFFNDSPASVYVTPLHEAIETENLFACILLSKAGADPRIPITSGAERDKMDLSKTWDAGCVCSHRKVNMNEVNIKIQEWYKKFNVGRTSIELAKAKLDRVHPKVVNLSCVAIHQYINTGKIKIL</sequence>
<reference evidence="1" key="1">
    <citation type="submission" date="2018-10" db="EMBL/GenBank/DDBJ databases">
        <title>Hidden diversity of soil giant viruses.</title>
        <authorList>
            <person name="Schulz F."/>
            <person name="Alteio L."/>
            <person name="Goudeau D."/>
            <person name="Ryan E.M."/>
            <person name="Malmstrom R.R."/>
            <person name="Blanchard J."/>
            <person name="Woyke T."/>
        </authorList>
    </citation>
    <scope>NUCLEOTIDE SEQUENCE</scope>
    <source>
        <strain evidence="1">SYV1</strain>
    </source>
</reference>
<protein>
    <submittedName>
        <fullName evidence="1">Uncharacterized protein</fullName>
    </submittedName>
</protein>
<proteinExistence type="predicted"/>
<organism evidence="1">
    <name type="scientific">Sylvanvirus sp</name>
    <dbReference type="NCBI Taxonomy" id="2487774"/>
    <lineage>
        <taxon>Viruses</taxon>
    </lineage>
</organism>
<gene>
    <name evidence="1" type="ORF">Sylvanvirus10_28</name>
</gene>